<feature type="transmembrane region" description="Helical" evidence="9">
    <location>
        <begin position="52"/>
        <end position="75"/>
    </location>
</feature>
<comment type="similarity">
    <text evidence="2">Belongs to the binding-protein-dependent transport system permease family. HisMQ subfamily.</text>
</comment>
<reference evidence="11 12" key="1">
    <citation type="submission" date="2020-08" db="EMBL/GenBank/DDBJ databases">
        <title>Genomic Encyclopedia of Type Strains, Phase IV (KMG-IV): sequencing the most valuable type-strain genomes for metagenomic binning, comparative biology and taxonomic classification.</title>
        <authorList>
            <person name="Goeker M."/>
        </authorList>
    </citation>
    <scope>NUCLEOTIDE SEQUENCE [LARGE SCALE GENOMIC DNA]</scope>
    <source>
        <strain evidence="11 12">DSM 5686</strain>
    </source>
</reference>
<dbReference type="EMBL" id="JACJIM010000001">
    <property type="protein sequence ID" value="MBA9061360.1"/>
    <property type="molecule type" value="Genomic_DNA"/>
</dbReference>
<evidence type="ECO:0000256" key="1">
    <source>
        <dbReference type="ARBA" id="ARBA00004429"/>
    </source>
</evidence>
<dbReference type="Pfam" id="PF00528">
    <property type="entry name" value="BPD_transp_1"/>
    <property type="match status" value="1"/>
</dbReference>
<dbReference type="PANTHER" id="PTHR30614:SF0">
    <property type="entry name" value="L-CYSTINE TRANSPORT SYSTEM PERMEASE PROTEIN TCYL"/>
    <property type="match status" value="1"/>
</dbReference>
<gene>
    <name evidence="11" type="ORF">GGQ91_000721</name>
</gene>
<keyword evidence="7 9" id="KW-1133">Transmembrane helix</keyword>
<protein>
    <submittedName>
        <fullName evidence="11">His/Glu/Gln/Arg/opine family amino acid ABC transporter permease subunit</fullName>
    </submittedName>
</protein>
<evidence type="ECO:0000313" key="11">
    <source>
        <dbReference type="EMBL" id="MBA9061360.1"/>
    </source>
</evidence>
<keyword evidence="3 9" id="KW-0813">Transport</keyword>
<evidence type="ECO:0000256" key="7">
    <source>
        <dbReference type="ARBA" id="ARBA00022989"/>
    </source>
</evidence>
<evidence type="ECO:0000256" key="5">
    <source>
        <dbReference type="ARBA" id="ARBA00022692"/>
    </source>
</evidence>
<keyword evidence="8 9" id="KW-0472">Membrane</keyword>
<dbReference type="InterPro" id="IPR000515">
    <property type="entry name" value="MetI-like"/>
</dbReference>
<dbReference type="SUPFAM" id="SSF161098">
    <property type="entry name" value="MetI-like"/>
    <property type="match status" value="1"/>
</dbReference>
<feature type="domain" description="ABC transmembrane type-1" evidence="10">
    <location>
        <begin position="16"/>
        <end position="201"/>
    </location>
</feature>
<evidence type="ECO:0000313" key="12">
    <source>
        <dbReference type="Proteomes" id="UP000565455"/>
    </source>
</evidence>
<comment type="caution">
    <text evidence="11">The sequence shown here is derived from an EMBL/GenBank/DDBJ whole genome shotgun (WGS) entry which is preliminary data.</text>
</comment>
<comment type="subcellular location">
    <subcellularLocation>
        <location evidence="1">Cell inner membrane</location>
        <topology evidence="1">Multi-pass membrane protein</topology>
    </subcellularLocation>
    <subcellularLocation>
        <location evidence="9">Cell membrane</location>
        <topology evidence="9">Multi-pass membrane protein</topology>
    </subcellularLocation>
</comment>
<dbReference type="NCBIfam" id="TIGR01726">
    <property type="entry name" value="HEQRo_perm_3TM"/>
    <property type="match status" value="1"/>
</dbReference>
<accession>A0ABR6D6E8</accession>
<keyword evidence="4" id="KW-1003">Cell membrane</keyword>
<sequence>MTAMTWPAIRTILDGAVVTAALAAVSILLSLPLGLLLALLREGRIPGVPALLAAFVSLVRATPFVTLVLFVYFVLPAAGLELEPVPAAIVALTLNTAAFSSEIWRSALVTFPRDQREAAAAFGMSERATFIRIVFPQIWRANLGPLVSEVTILLKCTPAVAVIGVVEITRAAGRIGAETYEPLPPFLVATLIYTALIATLVRGQRVVERRIARRFGLARP</sequence>
<keyword evidence="12" id="KW-1185">Reference proteome</keyword>
<dbReference type="Gene3D" id="1.10.3720.10">
    <property type="entry name" value="MetI-like"/>
    <property type="match status" value="1"/>
</dbReference>
<evidence type="ECO:0000259" key="10">
    <source>
        <dbReference type="PROSITE" id="PS50928"/>
    </source>
</evidence>
<dbReference type="Proteomes" id="UP000565455">
    <property type="component" value="Unassembled WGS sequence"/>
</dbReference>
<dbReference type="CDD" id="cd06261">
    <property type="entry name" value="TM_PBP2"/>
    <property type="match status" value="1"/>
</dbReference>
<evidence type="ECO:0000256" key="2">
    <source>
        <dbReference type="ARBA" id="ARBA00010072"/>
    </source>
</evidence>
<dbReference type="PANTHER" id="PTHR30614">
    <property type="entry name" value="MEMBRANE COMPONENT OF AMINO ACID ABC TRANSPORTER"/>
    <property type="match status" value="1"/>
</dbReference>
<dbReference type="PROSITE" id="PS50928">
    <property type="entry name" value="ABC_TM1"/>
    <property type="match status" value="1"/>
</dbReference>
<dbReference type="InterPro" id="IPR035906">
    <property type="entry name" value="MetI-like_sf"/>
</dbReference>
<evidence type="ECO:0000256" key="3">
    <source>
        <dbReference type="ARBA" id="ARBA00022448"/>
    </source>
</evidence>
<name>A0ABR6D6E8_9HYPH</name>
<evidence type="ECO:0000256" key="8">
    <source>
        <dbReference type="ARBA" id="ARBA00023136"/>
    </source>
</evidence>
<keyword evidence="6" id="KW-0029">Amino-acid transport</keyword>
<feature type="transmembrane region" description="Helical" evidence="9">
    <location>
        <begin position="20"/>
        <end position="40"/>
    </location>
</feature>
<keyword evidence="5 9" id="KW-0812">Transmembrane</keyword>
<dbReference type="InterPro" id="IPR010065">
    <property type="entry name" value="AA_ABC_transptr_permease_3TM"/>
</dbReference>
<evidence type="ECO:0000256" key="6">
    <source>
        <dbReference type="ARBA" id="ARBA00022970"/>
    </source>
</evidence>
<dbReference type="InterPro" id="IPR043429">
    <property type="entry name" value="ArtM/GltK/GlnP/TcyL/YhdX-like"/>
</dbReference>
<evidence type="ECO:0000256" key="9">
    <source>
        <dbReference type="RuleBase" id="RU363032"/>
    </source>
</evidence>
<organism evidence="11 12">
    <name type="scientific">Methylobacterium fujisawaense</name>
    <dbReference type="NCBI Taxonomy" id="107400"/>
    <lineage>
        <taxon>Bacteria</taxon>
        <taxon>Pseudomonadati</taxon>
        <taxon>Pseudomonadota</taxon>
        <taxon>Alphaproteobacteria</taxon>
        <taxon>Hyphomicrobiales</taxon>
        <taxon>Methylobacteriaceae</taxon>
        <taxon>Methylobacterium</taxon>
    </lineage>
</organism>
<proteinExistence type="inferred from homology"/>
<evidence type="ECO:0000256" key="4">
    <source>
        <dbReference type="ARBA" id="ARBA00022475"/>
    </source>
</evidence>
<feature type="transmembrane region" description="Helical" evidence="9">
    <location>
        <begin position="183"/>
        <end position="201"/>
    </location>
</feature>